<reference evidence="2 3" key="1">
    <citation type="submission" date="2018-06" db="EMBL/GenBank/DDBJ databases">
        <authorList>
            <person name="Teymurazov M."/>
            <person name="Kislichkina A."/>
            <person name="Abaymova A."/>
            <person name="Mukhina T."/>
            <person name="Mayskaya N."/>
            <person name="Svetoch E."/>
            <person name="Bogun A."/>
        </authorList>
    </citation>
    <scope>NUCLEOTIDE SEQUENCE [LARGE SCALE GENOMIC DNA]</scope>
    <source>
        <strain evidence="2 3">SCPM-O-B-8406</strain>
    </source>
</reference>
<dbReference type="InterPro" id="IPR009826">
    <property type="entry name" value="DNA_circ_N"/>
</dbReference>
<dbReference type="Pfam" id="PF07157">
    <property type="entry name" value="DNA_circ_N"/>
    <property type="match status" value="1"/>
</dbReference>
<evidence type="ECO:0000313" key="3">
    <source>
        <dbReference type="Proteomes" id="UP000247594"/>
    </source>
</evidence>
<gene>
    <name evidence="2" type="ORF">DM482_04055</name>
</gene>
<protein>
    <submittedName>
        <fullName evidence="2">Phage morphogenesis protein</fullName>
    </submittedName>
</protein>
<dbReference type="RefSeq" id="WP_110478722.1">
    <property type="nucleotide sequence ID" value="NZ_JAZDVC010000001.1"/>
</dbReference>
<feature type="domain" description="DNA circulation N-terminal" evidence="1">
    <location>
        <begin position="9"/>
        <end position="92"/>
    </location>
</feature>
<comment type="caution">
    <text evidence="2">The sequence shown here is derived from an EMBL/GenBank/DDBJ whole genome shotgun (WGS) entry which is preliminary data.</text>
</comment>
<evidence type="ECO:0000313" key="2">
    <source>
        <dbReference type="EMBL" id="PXZ39493.1"/>
    </source>
</evidence>
<dbReference type="AlphaFoldDB" id="A0AAE5TKP6"/>
<accession>A0AAE5TKP6</accession>
<evidence type="ECO:0000259" key="1">
    <source>
        <dbReference type="Pfam" id="PF07157"/>
    </source>
</evidence>
<dbReference type="Proteomes" id="UP000247594">
    <property type="component" value="Unassembled WGS sequence"/>
</dbReference>
<name>A0AAE5TKP6_AVIPA</name>
<organism evidence="2 3">
    <name type="scientific">Avibacterium paragallinarum</name>
    <name type="common">Haemophilus gallinarum</name>
    <dbReference type="NCBI Taxonomy" id="728"/>
    <lineage>
        <taxon>Bacteria</taxon>
        <taxon>Pseudomonadati</taxon>
        <taxon>Pseudomonadota</taxon>
        <taxon>Gammaproteobacteria</taxon>
        <taxon>Pasteurellales</taxon>
        <taxon>Pasteurellaceae</taxon>
        <taxon>Avibacterium</taxon>
    </lineage>
</organism>
<sequence length="443" mass="49696">MKGWTMPIQRASYRGVRFEVISVDDELNRATIDHAYPFVNGADIEDLGLNPLTVRMQAVFYGEGYYTDFKKFLSALQKQGADVLVHPIRGRLPNMLCTSANFRHDAEMIDYVALDLTFVESTPAKPIFVFEFSFLAKIDELLTQLEDFIDEVLAFFAQIMEVVAFAMNVKSRLLGAFGALQGCFEQLCGLFDMGKTFFSLPSTFGAMDFKAKSSHTAKAITHIIEQGLTQVAQRSDLTTKAKFDETIRTVKQIQAIPQNLLSGKNMNLSQQQGIKSLTMSLSTESIEPVHLLMQLTCTATLIHLATGFIEDETLLPQEIDYITTLIRTHIVSTLQLLRHQAQKEQANSALNSTAPNTGVYTATQQIAERLRALSHHFTQLAISAINRKPPLTVRVVPFNGTIQQIAHAFYGDYRRSDELLRLNPQVRFPNFIAQGELLNSYVN</sequence>
<proteinExistence type="predicted"/>
<dbReference type="EMBL" id="QJPJ01000005">
    <property type="protein sequence ID" value="PXZ39493.1"/>
    <property type="molecule type" value="Genomic_DNA"/>
</dbReference>